<dbReference type="EMBL" id="BONY01000011">
    <property type="protein sequence ID" value="GIH04077.1"/>
    <property type="molecule type" value="Genomic_DNA"/>
</dbReference>
<gene>
    <name evidence="1" type="ORF">Rhe02_21440</name>
</gene>
<name>A0A8J3VFF4_9ACTN</name>
<evidence type="ECO:0008006" key="3">
    <source>
        <dbReference type="Google" id="ProtNLM"/>
    </source>
</evidence>
<reference evidence="1" key="1">
    <citation type="submission" date="2021-01" db="EMBL/GenBank/DDBJ databases">
        <title>Whole genome shotgun sequence of Rhizocola hellebori NBRC 109834.</title>
        <authorList>
            <person name="Komaki H."/>
            <person name="Tamura T."/>
        </authorList>
    </citation>
    <scope>NUCLEOTIDE SEQUENCE</scope>
    <source>
        <strain evidence="1">NBRC 109834</strain>
    </source>
</reference>
<dbReference type="AlphaFoldDB" id="A0A8J3VFF4"/>
<dbReference type="Proteomes" id="UP000612899">
    <property type="component" value="Unassembled WGS sequence"/>
</dbReference>
<dbReference type="PANTHER" id="PTHR38479:SF2">
    <property type="entry name" value="WINGED HELIX DNA-BINDING DOMAIN-CONTAINING PROTEIN"/>
    <property type="match status" value="1"/>
</dbReference>
<organism evidence="1 2">
    <name type="scientific">Rhizocola hellebori</name>
    <dbReference type="NCBI Taxonomy" id="1392758"/>
    <lineage>
        <taxon>Bacteria</taxon>
        <taxon>Bacillati</taxon>
        <taxon>Actinomycetota</taxon>
        <taxon>Actinomycetes</taxon>
        <taxon>Micromonosporales</taxon>
        <taxon>Micromonosporaceae</taxon>
        <taxon>Rhizocola</taxon>
    </lineage>
</organism>
<evidence type="ECO:0000313" key="2">
    <source>
        <dbReference type="Proteomes" id="UP000612899"/>
    </source>
</evidence>
<accession>A0A8J3VFF4</accession>
<proteinExistence type="predicted"/>
<dbReference type="PANTHER" id="PTHR38479">
    <property type="entry name" value="LMO0824 PROTEIN"/>
    <property type="match status" value="1"/>
</dbReference>
<sequence>MLSTRALNRATLDRQLLLRRHVMPAAEAIEHLVGMQAQAPLSPYVGLWTRLDGFTHSELSKLVLDAEAVRGGLMRATVHLVTARDYLKLRPVTQIVLERSYFGQPFGKKLTGVDTGKAVTLGLKLLKAEPRMRTELGKALAERYPEADPTALSFLLSYVAPVIQLPPRGVWGSKGQAVLAPAAHWLGRAIPGKPTPKLLEEMVLRYLAAYGPATVMDAQMWSGLTKLREIVDRLGKKVLRLPGDLLDVPGAPTPQEDVPAPVRFLPEYDNLLLSHADRTRFIEDGRRVPLPPGNGAAYGTVLVEGFYRADWRAVKGEIVVEPFGKLTKSQKAEVDAEAAALTQFLAS</sequence>
<dbReference type="Pfam" id="PF06224">
    <property type="entry name" value="AlkZ-like"/>
    <property type="match status" value="1"/>
</dbReference>
<keyword evidence="2" id="KW-1185">Reference proteome</keyword>
<evidence type="ECO:0000313" key="1">
    <source>
        <dbReference type="EMBL" id="GIH04077.1"/>
    </source>
</evidence>
<protein>
    <recommendedName>
        <fullName evidence="3">Winged helix DNA-binding domain-containing protein</fullName>
    </recommendedName>
</protein>
<dbReference type="RefSeq" id="WP_203907979.1">
    <property type="nucleotide sequence ID" value="NZ_BONY01000011.1"/>
</dbReference>
<comment type="caution">
    <text evidence="1">The sequence shown here is derived from an EMBL/GenBank/DDBJ whole genome shotgun (WGS) entry which is preliminary data.</text>
</comment>
<dbReference type="InterPro" id="IPR009351">
    <property type="entry name" value="AlkZ-like"/>
</dbReference>